<organism evidence="1 2">
    <name type="scientific">Clostridium taeniosporum</name>
    <dbReference type="NCBI Taxonomy" id="394958"/>
    <lineage>
        <taxon>Bacteria</taxon>
        <taxon>Bacillati</taxon>
        <taxon>Bacillota</taxon>
        <taxon>Clostridia</taxon>
        <taxon>Eubacteriales</taxon>
        <taxon>Clostridiaceae</taxon>
        <taxon>Clostridium</taxon>
    </lineage>
</organism>
<proteinExistence type="predicted"/>
<dbReference type="Proteomes" id="UP000094652">
    <property type="component" value="Chromosome"/>
</dbReference>
<dbReference type="AlphaFoldDB" id="A0A1D7XMX0"/>
<name>A0A1D7XMX0_9CLOT</name>
<evidence type="ECO:0000313" key="1">
    <source>
        <dbReference type="EMBL" id="AOR24703.1"/>
    </source>
</evidence>
<dbReference type="EMBL" id="CP017253">
    <property type="protein sequence ID" value="AOR24703.1"/>
    <property type="molecule type" value="Genomic_DNA"/>
</dbReference>
<keyword evidence="2" id="KW-1185">Reference proteome</keyword>
<gene>
    <name evidence="1" type="ORF">BGI42_13555</name>
</gene>
<dbReference type="STRING" id="394958.BGI42_13555"/>
<dbReference type="RefSeq" id="WP_069680826.1">
    <property type="nucleotide sequence ID" value="NZ_CP017253.2"/>
</dbReference>
<reference evidence="2" key="1">
    <citation type="submission" date="2016-09" db="EMBL/GenBank/DDBJ databases">
        <title>Genomics of Clostridium taeniosporum, an organism which forms endospores with ribbon-like appendages.</title>
        <authorList>
            <person name="Walker J.R."/>
        </authorList>
    </citation>
    <scope>NUCLEOTIDE SEQUENCE [LARGE SCALE GENOMIC DNA]</scope>
    <source>
        <strain evidence="2">1/k</strain>
    </source>
</reference>
<sequence>MSTYSMDIIGRLGLSEYSNIFDYFSIVDHGDNFIIRINKDSEENIKLINSMLADNKFIISNAGFNSYGCYSINAHKER</sequence>
<accession>A0A1D7XMX0</accession>
<evidence type="ECO:0000313" key="2">
    <source>
        <dbReference type="Proteomes" id="UP000094652"/>
    </source>
</evidence>
<dbReference type="OrthoDB" id="1935443at2"/>
<protein>
    <submittedName>
        <fullName evidence="1">Uncharacterized protein</fullName>
    </submittedName>
</protein>
<dbReference type="KEGG" id="ctae:BGI42_13555"/>